<evidence type="ECO:0000256" key="5">
    <source>
        <dbReference type="ARBA" id="ARBA00023295"/>
    </source>
</evidence>
<accession>A0A6C2UHA2</accession>
<keyword evidence="4" id="KW-0378">Hydrolase</keyword>
<comment type="subcellular location">
    <subcellularLocation>
        <location evidence="1">Secreted</location>
    </subcellularLocation>
</comment>
<keyword evidence="9" id="KW-1185">Reference proteome</keyword>
<dbReference type="GO" id="GO:0000272">
    <property type="term" value="P:polysaccharide catabolic process"/>
    <property type="evidence" value="ECO:0007669"/>
    <property type="project" value="InterPro"/>
</dbReference>
<evidence type="ECO:0000259" key="7">
    <source>
        <dbReference type="Pfam" id="PF24517"/>
    </source>
</evidence>
<dbReference type="SUPFAM" id="SSF49313">
    <property type="entry name" value="Cadherin-like"/>
    <property type="match status" value="1"/>
</dbReference>
<evidence type="ECO:0000313" key="8">
    <source>
        <dbReference type="EMBL" id="VGO19233.1"/>
    </source>
</evidence>
<feature type="domain" description="Glycoside hydrolase family 5" evidence="6">
    <location>
        <begin position="350"/>
        <end position="569"/>
    </location>
</feature>
<dbReference type="SUPFAM" id="SSF51445">
    <property type="entry name" value="(Trans)glycosidases"/>
    <property type="match status" value="1"/>
</dbReference>
<keyword evidence="3" id="KW-0732">Signal</keyword>
<gene>
    <name evidence="8" type="ORF">SCARR_01290</name>
</gene>
<dbReference type="InterPro" id="IPR013320">
    <property type="entry name" value="ConA-like_dom_sf"/>
</dbReference>
<evidence type="ECO:0000256" key="4">
    <source>
        <dbReference type="ARBA" id="ARBA00022801"/>
    </source>
</evidence>
<dbReference type="NCBIfam" id="NF033679">
    <property type="entry name" value="DNRLRE_dom"/>
    <property type="match status" value="1"/>
</dbReference>
<dbReference type="InterPro" id="IPR018247">
    <property type="entry name" value="EF_Hand_1_Ca_BS"/>
</dbReference>
<dbReference type="Pfam" id="PF13385">
    <property type="entry name" value="Laminin_G_3"/>
    <property type="match status" value="1"/>
</dbReference>
<evidence type="ECO:0000256" key="3">
    <source>
        <dbReference type="ARBA" id="ARBA00022729"/>
    </source>
</evidence>
<dbReference type="Gene3D" id="2.60.40.10">
    <property type="entry name" value="Immunoglobulins"/>
    <property type="match status" value="1"/>
</dbReference>
<dbReference type="GO" id="GO:0016020">
    <property type="term" value="C:membrane"/>
    <property type="evidence" value="ECO:0007669"/>
    <property type="project" value="InterPro"/>
</dbReference>
<dbReference type="Gene3D" id="2.60.120.200">
    <property type="match status" value="1"/>
</dbReference>
<dbReference type="GO" id="GO:0004553">
    <property type="term" value="F:hydrolase activity, hydrolyzing O-glycosyl compounds"/>
    <property type="evidence" value="ECO:0007669"/>
    <property type="project" value="InterPro"/>
</dbReference>
<dbReference type="Gene3D" id="3.20.20.80">
    <property type="entry name" value="Glycosidases"/>
    <property type="match status" value="1"/>
</dbReference>
<keyword evidence="2" id="KW-0964">Secreted</keyword>
<dbReference type="InterPro" id="IPR055372">
    <property type="entry name" value="CBM96"/>
</dbReference>
<dbReference type="Pfam" id="PF24517">
    <property type="entry name" value="CBM96"/>
    <property type="match status" value="1"/>
</dbReference>
<evidence type="ECO:0000313" key="9">
    <source>
        <dbReference type="Proteomes" id="UP000346198"/>
    </source>
</evidence>
<evidence type="ECO:0000259" key="6">
    <source>
        <dbReference type="Pfam" id="PF00150"/>
    </source>
</evidence>
<evidence type="ECO:0000256" key="2">
    <source>
        <dbReference type="ARBA" id="ARBA00022525"/>
    </source>
</evidence>
<sequence length="1429" mass="154957">MLDRSKHWKIKTVAVFLLFPSLVWAEKIQFGGLTTDLPYAGASRVVEWNGDYTNLVSATGSSGNGTFDGAGAGASLTCPDDGLVMTAIQITQADGATPGVMNAGSRIGIDGGRSDSINPSESLALSFDADVELIAFDFQAITALDLYEISWNGTSVTNSGDYTFSAGVVLTAGSPLTLRGLVSGGDLADARTDSFNFESLTVESVSSPAVSNLMLTVTDRAGTNRTGTLLVDSDHIHLEVSSPTNITTCNYKLLFQTVEPSAGEWSAATAYGFLEDLWFYRTPTNQWVQISVSDASSDAITEVVGLQGGTLTAPPDDPITNFDYVDAMGIGLIVEADSDKDPIPELDVIEIKKAGFGHVRMHIGRFLQDKMTPNTPQNNPEYFQLLDRWVEQISRHGMYCHIGNKGNAEWELANEDDGSNVWKEGYAAEHFAWWTNVLDHCKFDSHRLAYHLFLETGGNSFMGDAASLDAFHDSVTKEVRLVDQGRMLICPPPSLNNVFRLVEMTFPYEDHDAGDGIDTSSGNYWFSDFHKNFAGGRGWVLDEDKQIVIDNLNEAKDWIAANNVPLIMSAVRPTDSNARHDEYIPHRIRFVENLYSLCDSADIPIRITWLSYNNYNFTQGLGWRPGMLPVLEAMNRSGTAVASDPDGDQISTDDEINLYGTNPYLADTDQDNILDTYECTMAAFDPLDPSDGDPMADLGIMADFDGDGMDNAWELLMAVKWGDDPLTTTHLFDPLDPADALQDAENDGVTNIWERILRINARDDISYKDNDATYDWDKDGTDNLTEIIAQTWPMEDDKLEFDSDYDTVGGDVDTMPYIHDQGHVVGYTYGTGLSDISSQGSDNDGVLTGGATVSNGIALLDGVDDFIDIPTTDLGSSTNRSVSLHFWSAQSHGTQVLYKEGGADSGMSIYLSGITLWAGVWNQPQETFVQLGTILPQQWYSVAASFESGSLSCYFYNGNSRLVSTNLTTSVLSIGDAAFRAALGGSADATRIWSGSESTIVSDACFSGHLDDSHIYNRVLAEGEASLLARNDLYPARQPVLPATLPYFTVDSIEADAVVGEAFSSALTAYAMDPNDDPLTFLKLSGSAWLNVSSNGVLSGTPGTTNVGVNRFIVQVADSVHGSDTATLEIEVLNLAAPIPFNANDRDTYVQANKPGDNFGDDTGLTMRNSSSGFARVPYLQFVVSGLTNPVGKAVLKLRSDDSSAPVKVYAVVDNNWTESSLVWSNRPTFGVEIGEGTAVAGSWFEIDITGYVSSNGTWSVALDEQDNLVTKLISSEGGSAPVLEIRTVLPMLGNFYEQWGAENGLVSSNSSYDIDADGDGLVNLLEYAFGGNPTTGAEMPPIIPTGKLVANGGSNVVDYIYRRRADAVARGLSYRVETATDLVSNVWNTNGYIELPAAWLEPGFESVTNRMDTISDMRFIRLKIEATE</sequence>
<dbReference type="InterPro" id="IPR015919">
    <property type="entry name" value="Cadherin-like_sf"/>
</dbReference>
<protein>
    <submittedName>
        <fullName evidence="8">Uncharacterized protein</fullName>
    </submittedName>
</protein>
<dbReference type="GO" id="GO:0005576">
    <property type="term" value="C:extracellular region"/>
    <property type="evidence" value="ECO:0007669"/>
    <property type="project" value="UniProtKB-SubCell"/>
</dbReference>
<proteinExistence type="predicted"/>
<feature type="domain" description="Carbohydrate-binding module family 96" evidence="7">
    <location>
        <begin position="1145"/>
        <end position="1288"/>
    </location>
</feature>
<dbReference type="InterPro" id="IPR001547">
    <property type="entry name" value="Glyco_hydro_5"/>
</dbReference>
<dbReference type="Proteomes" id="UP000346198">
    <property type="component" value="Unassembled WGS sequence"/>
</dbReference>
<dbReference type="Pfam" id="PF00150">
    <property type="entry name" value="Cellulase"/>
    <property type="match status" value="1"/>
</dbReference>
<dbReference type="PROSITE" id="PS00018">
    <property type="entry name" value="EF_HAND_1"/>
    <property type="match status" value="1"/>
</dbReference>
<dbReference type="GO" id="GO:0005509">
    <property type="term" value="F:calcium ion binding"/>
    <property type="evidence" value="ECO:0007669"/>
    <property type="project" value="InterPro"/>
</dbReference>
<dbReference type="SUPFAM" id="SSF49899">
    <property type="entry name" value="Concanavalin A-like lectins/glucanases"/>
    <property type="match status" value="1"/>
</dbReference>
<evidence type="ECO:0000256" key="1">
    <source>
        <dbReference type="ARBA" id="ARBA00004613"/>
    </source>
</evidence>
<keyword evidence="5" id="KW-0326">Glycosidase</keyword>
<dbReference type="Pfam" id="PF17963">
    <property type="entry name" value="Big_9"/>
    <property type="match status" value="1"/>
</dbReference>
<dbReference type="InterPro" id="IPR017853">
    <property type="entry name" value="GH"/>
</dbReference>
<dbReference type="InterPro" id="IPR013783">
    <property type="entry name" value="Ig-like_fold"/>
</dbReference>
<organism evidence="8 9">
    <name type="scientific">Pontiella sulfatireligans</name>
    <dbReference type="NCBI Taxonomy" id="2750658"/>
    <lineage>
        <taxon>Bacteria</taxon>
        <taxon>Pseudomonadati</taxon>
        <taxon>Kiritimatiellota</taxon>
        <taxon>Kiritimatiellia</taxon>
        <taxon>Kiritimatiellales</taxon>
        <taxon>Pontiellaceae</taxon>
        <taxon>Pontiella</taxon>
    </lineage>
</organism>
<reference evidence="8 9" key="1">
    <citation type="submission" date="2019-04" db="EMBL/GenBank/DDBJ databases">
        <authorList>
            <person name="Van Vliet M D."/>
        </authorList>
    </citation>
    <scope>NUCLEOTIDE SEQUENCE [LARGE SCALE GENOMIC DNA]</scope>
    <source>
        <strain evidence="8 9">F21</strain>
    </source>
</reference>
<name>A0A6C2UHA2_9BACT</name>
<dbReference type="EMBL" id="CAAHFH010000001">
    <property type="protein sequence ID" value="VGO19233.1"/>
    <property type="molecule type" value="Genomic_DNA"/>
</dbReference>